<feature type="compositionally biased region" description="Basic and acidic residues" evidence="1">
    <location>
        <begin position="1"/>
        <end position="27"/>
    </location>
</feature>
<dbReference type="AlphaFoldDB" id="A0A366JVH7"/>
<evidence type="ECO:0000256" key="1">
    <source>
        <dbReference type="SAM" id="MobiDB-lite"/>
    </source>
</evidence>
<accession>A0A366JVH7</accession>
<feature type="region of interest" description="Disordered" evidence="1">
    <location>
        <begin position="1"/>
        <end position="35"/>
    </location>
</feature>
<reference evidence="2 3" key="1">
    <citation type="submission" date="2018-06" db="EMBL/GenBank/DDBJ databases">
        <title>Freshwater and sediment microbial communities from various areas in North America, analyzing microbe dynamics in response to fracking.</title>
        <authorList>
            <person name="Lamendella R."/>
        </authorList>
    </citation>
    <scope>NUCLEOTIDE SEQUENCE [LARGE SCALE GENOMIC DNA]</scope>
    <source>
        <strain evidence="2 3">14_TX</strain>
    </source>
</reference>
<proteinExistence type="predicted"/>
<evidence type="ECO:0000313" key="3">
    <source>
        <dbReference type="Proteomes" id="UP000252731"/>
    </source>
</evidence>
<dbReference type="Proteomes" id="UP000252731">
    <property type="component" value="Unassembled WGS sequence"/>
</dbReference>
<protein>
    <submittedName>
        <fullName evidence="2">Uncharacterized protein</fullName>
    </submittedName>
</protein>
<gene>
    <name evidence="2" type="ORF">DFO70_106368</name>
</gene>
<sequence length="35" mass="3983">MKPEIRKQAKNSCHEALHEAENQEAKRKMVAMSAS</sequence>
<comment type="caution">
    <text evidence="2">The sequence shown here is derived from an EMBL/GenBank/DDBJ whole genome shotgun (WGS) entry which is preliminary data.</text>
</comment>
<organism evidence="2 3">
    <name type="scientific">Cytobacillus firmus</name>
    <name type="common">Bacillus firmus</name>
    <dbReference type="NCBI Taxonomy" id="1399"/>
    <lineage>
        <taxon>Bacteria</taxon>
        <taxon>Bacillati</taxon>
        <taxon>Bacillota</taxon>
        <taxon>Bacilli</taxon>
        <taxon>Bacillales</taxon>
        <taxon>Bacillaceae</taxon>
        <taxon>Cytobacillus</taxon>
    </lineage>
</organism>
<dbReference type="EMBL" id="QNSF01000006">
    <property type="protein sequence ID" value="RBP93233.1"/>
    <property type="molecule type" value="Genomic_DNA"/>
</dbReference>
<evidence type="ECO:0000313" key="2">
    <source>
        <dbReference type="EMBL" id="RBP93233.1"/>
    </source>
</evidence>
<keyword evidence="3" id="KW-1185">Reference proteome</keyword>
<name>A0A366JVH7_CYTFI</name>